<dbReference type="InterPro" id="IPR000073">
    <property type="entry name" value="AB_hydrolase_1"/>
</dbReference>
<evidence type="ECO:0000313" key="3">
    <source>
        <dbReference type="Proteomes" id="UP000282818"/>
    </source>
</evidence>
<protein>
    <submittedName>
        <fullName evidence="2">Alpha/beta fold hydrolase</fullName>
    </submittedName>
</protein>
<reference evidence="2 3" key="1">
    <citation type="submission" date="2019-01" db="EMBL/GenBank/DDBJ databases">
        <authorList>
            <person name="Chen W.-M."/>
        </authorList>
    </citation>
    <scope>NUCLEOTIDE SEQUENCE [LARGE SCALE GENOMIC DNA]</scope>
    <source>
        <strain evidence="2 3">HPM-16</strain>
    </source>
</reference>
<dbReference type="SUPFAM" id="SSF53474">
    <property type="entry name" value="alpha/beta-Hydrolases"/>
    <property type="match status" value="1"/>
</dbReference>
<dbReference type="RefSeq" id="WP_127692515.1">
    <property type="nucleotide sequence ID" value="NZ_SACQ01000001.1"/>
</dbReference>
<dbReference type="GO" id="GO:0046464">
    <property type="term" value="P:acylglycerol catabolic process"/>
    <property type="evidence" value="ECO:0007669"/>
    <property type="project" value="TreeGrafter"/>
</dbReference>
<evidence type="ECO:0000313" key="2">
    <source>
        <dbReference type="EMBL" id="RVU32346.1"/>
    </source>
</evidence>
<accession>A0A437QCU3</accession>
<sequence>MRSRYTAEKRTLRLPDQVISYHLYRHPTQTNGQRLVLLHGAGVAGVDTWGALINCLDQWQEILVPDLRGMGETVSPDGAEVAFTADTLVADLSALADHLSWWSFDLGGYSLGGMVAMLFKQQRSDRVAKQFLLEPALLDRPSWQETVTLRQRYAQTAELLRTPSSREGIRNFLDTISPNRKTAAQAEELAISRLALRPEGFANALDCVSQAIHHINREALVAAQGDVSSFIGGLSVEPMHQYHRDIAEGLPNWHYFLVPGTDHSLPFQKPRQVAKVMDQEVLRYREVASKN</sequence>
<dbReference type="Gene3D" id="3.40.50.1820">
    <property type="entry name" value="alpha/beta hydrolase"/>
    <property type="match status" value="1"/>
</dbReference>
<name>A0A437QCU3_9GAMM</name>
<dbReference type="EMBL" id="SACQ01000001">
    <property type="protein sequence ID" value="RVU32346.1"/>
    <property type="molecule type" value="Genomic_DNA"/>
</dbReference>
<dbReference type="PANTHER" id="PTHR43798:SF5">
    <property type="entry name" value="MONOACYLGLYCEROL LIPASE ABHD6"/>
    <property type="match status" value="1"/>
</dbReference>
<dbReference type="GO" id="GO:0016020">
    <property type="term" value="C:membrane"/>
    <property type="evidence" value="ECO:0007669"/>
    <property type="project" value="TreeGrafter"/>
</dbReference>
<keyword evidence="3" id="KW-1185">Reference proteome</keyword>
<proteinExistence type="predicted"/>
<dbReference type="InterPro" id="IPR029058">
    <property type="entry name" value="AB_hydrolase_fold"/>
</dbReference>
<dbReference type="PANTHER" id="PTHR43798">
    <property type="entry name" value="MONOACYLGLYCEROL LIPASE"/>
    <property type="match status" value="1"/>
</dbReference>
<feature type="domain" description="AB hydrolase-1" evidence="1">
    <location>
        <begin position="35"/>
        <end position="275"/>
    </location>
</feature>
<dbReference type="GO" id="GO:0047372">
    <property type="term" value="F:monoacylglycerol lipase activity"/>
    <property type="evidence" value="ECO:0007669"/>
    <property type="project" value="TreeGrafter"/>
</dbReference>
<gene>
    <name evidence="2" type="ORF">EOE65_01460</name>
</gene>
<keyword evidence="2" id="KW-0378">Hydrolase</keyword>
<dbReference type="Pfam" id="PF12697">
    <property type="entry name" value="Abhydrolase_6"/>
    <property type="match status" value="1"/>
</dbReference>
<organism evidence="2 3">
    <name type="scientific">Neptunomonas marina</name>
    <dbReference type="NCBI Taxonomy" id="1815562"/>
    <lineage>
        <taxon>Bacteria</taxon>
        <taxon>Pseudomonadati</taxon>
        <taxon>Pseudomonadota</taxon>
        <taxon>Gammaproteobacteria</taxon>
        <taxon>Oceanospirillales</taxon>
        <taxon>Oceanospirillaceae</taxon>
        <taxon>Neptunomonas</taxon>
    </lineage>
</organism>
<dbReference type="Proteomes" id="UP000282818">
    <property type="component" value="Unassembled WGS sequence"/>
</dbReference>
<dbReference type="InterPro" id="IPR050266">
    <property type="entry name" value="AB_hydrolase_sf"/>
</dbReference>
<comment type="caution">
    <text evidence="2">The sequence shown here is derived from an EMBL/GenBank/DDBJ whole genome shotgun (WGS) entry which is preliminary data.</text>
</comment>
<dbReference type="AlphaFoldDB" id="A0A437QCU3"/>
<evidence type="ECO:0000259" key="1">
    <source>
        <dbReference type="Pfam" id="PF12697"/>
    </source>
</evidence>